<dbReference type="GO" id="GO:0009055">
    <property type="term" value="F:electron transfer activity"/>
    <property type="evidence" value="ECO:0007669"/>
    <property type="project" value="InterPro"/>
</dbReference>
<evidence type="ECO:0000256" key="2">
    <source>
        <dbReference type="ARBA" id="ARBA00007244"/>
    </source>
</evidence>
<dbReference type="PANTHER" id="PTHR10978">
    <property type="entry name" value="SUCCINATE DEHYDROGENASE CYTOCHROME B560 SUBUNIT"/>
    <property type="match status" value="1"/>
</dbReference>
<dbReference type="FunFam" id="1.20.1300.10:FF:000008">
    <property type="entry name" value="Succinate dehydrogenase cytochrome b560 subunit"/>
    <property type="match status" value="1"/>
</dbReference>
<dbReference type="RefSeq" id="XP_064708529.1">
    <property type="nucleotide sequence ID" value="XM_064855869.1"/>
</dbReference>
<comment type="similarity">
    <text evidence="2">Belongs to the cytochrome b560 family.</text>
</comment>
<dbReference type="GO" id="GO:0005743">
    <property type="term" value="C:mitochondrial inner membrane"/>
    <property type="evidence" value="ECO:0007669"/>
    <property type="project" value="UniProtKB-SubCell"/>
</dbReference>
<keyword evidence="14" id="KW-1185">Reference proteome</keyword>
<feature type="transmembrane region" description="Helical" evidence="12">
    <location>
        <begin position="126"/>
        <end position="151"/>
    </location>
</feature>
<evidence type="ECO:0000256" key="6">
    <source>
        <dbReference type="ARBA" id="ARBA00022792"/>
    </source>
</evidence>
<dbReference type="GO" id="GO:0006099">
    <property type="term" value="P:tricarboxylic acid cycle"/>
    <property type="evidence" value="ECO:0007669"/>
    <property type="project" value="InterPro"/>
</dbReference>
<dbReference type="PANTHER" id="PTHR10978:SF5">
    <property type="entry name" value="SUCCINATE DEHYDROGENASE CYTOCHROME B560 SUBUNIT, MITOCHONDRIAL"/>
    <property type="match status" value="1"/>
</dbReference>
<dbReference type="Pfam" id="PF01127">
    <property type="entry name" value="Sdh_cyt"/>
    <property type="match status" value="1"/>
</dbReference>
<keyword evidence="9" id="KW-0408">Iron</keyword>
<keyword evidence="8 12" id="KW-1133">Transmembrane helix</keyword>
<dbReference type="PROSITE" id="PS01001">
    <property type="entry name" value="SDH_CYT_2"/>
    <property type="match status" value="1"/>
</dbReference>
<keyword evidence="11 12" id="KW-0472">Membrane</keyword>
<organism evidence="13 14">
    <name type="scientific">Exophiala bonariae</name>
    <dbReference type="NCBI Taxonomy" id="1690606"/>
    <lineage>
        <taxon>Eukaryota</taxon>
        <taxon>Fungi</taxon>
        <taxon>Dikarya</taxon>
        <taxon>Ascomycota</taxon>
        <taxon>Pezizomycotina</taxon>
        <taxon>Eurotiomycetes</taxon>
        <taxon>Chaetothyriomycetidae</taxon>
        <taxon>Chaetothyriales</taxon>
        <taxon>Herpotrichiellaceae</taxon>
        <taxon>Exophiala</taxon>
    </lineage>
</organism>
<dbReference type="GeneID" id="89980492"/>
<keyword evidence="6" id="KW-0999">Mitochondrion inner membrane</keyword>
<evidence type="ECO:0000256" key="10">
    <source>
        <dbReference type="ARBA" id="ARBA00023128"/>
    </source>
</evidence>
<evidence type="ECO:0008006" key="15">
    <source>
        <dbReference type="Google" id="ProtNLM"/>
    </source>
</evidence>
<evidence type="ECO:0000313" key="14">
    <source>
        <dbReference type="Proteomes" id="UP001358417"/>
    </source>
</evidence>
<dbReference type="NCBIfam" id="TIGR02970">
    <property type="entry name" value="succ_dehyd_cytB"/>
    <property type="match status" value="1"/>
</dbReference>
<name>A0AAV9NID3_9EURO</name>
<evidence type="ECO:0000256" key="11">
    <source>
        <dbReference type="ARBA" id="ARBA00023136"/>
    </source>
</evidence>
<accession>A0AAV9NID3</accession>
<evidence type="ECO:0000313" key="13">
    <source>
        <dbReference type="EMBL" id="KAK5056813.1"/>
    </source>
</evidence>
<dbReference type="EMBL" id="JAVRRD010000007">
    <property type="protein sequence ID" value="KAK5056813.1"/>
    <property type="molecule type" value="Genomic_DNA"/>
</dbReference>
<keyword evidence="3" id="KW-0349">Heme</keyword>
<sequence>MSATVFSRRALQTTTRRLAAVNPSVFTKTSISRLPAPLAIATGQNFQIRPAATSTVSQAQGADILAAQRRHRPVSPHLSIYRPQVTWYLSALNRITGCILSGSLYVFGAAYLVSPLFGWHLESATLAASFASLPIIAKVGLKAFFAFPFTFHSFNGLRHLAWDTGRTITNQQVIRTGWSVVGLSVVTALGLTFL</sequence>
<evidence type="ECO:0000256" key="4">
    <source>
        <dbReference type="ARBA" id="ARBA00022692"/>
    </source>
</evidence>
<keyword evidence="10" id="KW-0496">Mitochondrion</keyword>
<evidence type="ECO:0000256" key="1">
    <source>
        <dbReference type="ARBA" id="ARBA00004448"/>
    </source>
</evidence>
<dbReference type="GO" id="GO:0006121">
    <property type="term" value="P:mitochondrial electron transport, succinate to ubiquinone"/>
    <property type="evidence" value="ECO:0007669"/>
    <property type="project" value="TreeGrafter"/>
</dbReference>
<feature type="transmembrane region" description="Helical" evidence="12">
    <location>
        <begin position="172"/>
        <end position="193"/>
    </location>
</feature>
<comment type="caution">
    <text evidence="13">The sequence shown here is derived from an EMBL/GenBank/DDBJ whole genome shotgun (WGS) entry which is preliminary data.</text>
</comment>
<dbReference type="InterPro" id="IPR014314">
    <property type="entry name" value="Succ_DH_cytb556"/>
</dbReference>
<reference evidence="13 14" key="1">
    <citation type="submission" date="2023-08" db="EMBL/GenBank/DDBJ databases">
        <title>Black Yeasts Isolated from many extreme environments.</title>
        <authorList>
            <person name="Coleine C."/>
            <person name="Stajich J.E."/>
            <person name="Selbmann L."/>
        </authorList>
    </citation>
    <scope>NUCLEOTIDE SEQUENCE [LARGE SCALE GENOMIC DNA]</scope>
    <source>
        <strain evidence="13 14">CCFEE 5792</strain>
    </source>
</reference>
<dbReference type="SUPFAM" id="SSF81343">
    <property type="entry name" value="Fumarate reductase respiratory complex transmembrane subunits"/>
    <property type="match status" value="1"/>
</dbReference>
<gene>
    <name evidence="13" type="ORF">LTR84_012345</name>
</gene>
<comment type="subcellular location">
    <subcellularLocation>
        <location evidence="1">Mitochondrion inner membrane</location>
        <topology evidence="1">Multi-pass membrane protein</topology>
    </subcellularLocation>
</comment>
<evidence type="ECO:0000256" key="3">
    <source>
        <dbReference type="ARBA" id="ARBA00022617"/>
    </source>
</evidence>
<dbReference type="InterPro" id="IPR034804">
    <property type="entry name" value="SQR/QFR_C/D"/>
</dbReference>
<keyword evidence="5" id="KW-0479">Metal-binding</keyword>
<protein>
    <recommendedName>
        <fullName evidence="15">Succinate dehydrogenase, cytochrome b556 subunit</fullName>
    </recommendedName>
</protein>
<dbReference type="CDD" id="cd03499">
    <property type="entry name" value="SQR_TypeC_SdhC"/>
    <property type="match status" value="1"/>
</dbReference>
<evidence type="ECO:0000256" key="7">
    <source>
        <dbReference type="ARBA" id="ARBA00022946"/>
    </source>
</evidence>
<dbReference type="GO" id="GO:0046872">
    <property type="term" value="F:metal ion binding"/>
    <property type="evidence" value="ECO:0007669"/>
    <property type="project" value="UniProtKB-KW"/>
</dbReference>
<keyword evidence="4 12" id="KW-0812">Transmembrane</keyword>
<dbReference type="InterPro" id="IPR018495">
    <property type="entry name" value="Succ_DH_cyt_bsu_CS"/>
</dbReference>
<evidence type="ECO:0000256" key="5">
    <source>
        <dbReference type="ARBA" id="ARBA00022723"/>
    </source>
</evidence>
<evidence type="ECO:0000256" key="9">
    <source>
        <dbReference type="ARBA" id="ARBA00023004"/>
    </source>
</evidence>
<evidence type="ECO:0000256" key="12">
    <source>
        <dbReference type="SAM" id="Phobius"/>
    </source>
</evidence>
<dbReference type="InterPro" id="IPR000701">
    <property type="entry name" value="SuccDH_FuR_B_TM-su"/>
</dbReference>
<feature type="transmembrane region" description="Helical" evidence="12">
    <location>
        <begin position="91"/>
        <end position="114"/>
    </location>
</feature>
<dbReference type="AlphaFoldDB" id="A0AAV9NID3"/>
<keyword evidence="7" id="KW-0809">Transit peptide</keyword>
<evidence type="ECO:0000256" key="8">
    <source>
        <dbReference type="ARBA" id="ARBA00022989"/>
    </source>
</evidence>
<proteinExistence type="inferred from homology"/>
<dbReference type="Proteomes" id="UP001358417">
    <property type="component" value="Unassembled WGS sequence"/>
</dbReference>
<dbReference type="Gene3D" id="1.20.1300.10">
    <property type="entry name" value="Fumarate reductase/succinate dehydrogenase, transmembrane subunit"/>
    <property type="match status" value="1"/>
</dbReference>